<evidence type="ECO:0000313" key="2">
    <source>
        <dbReference type="Proteomes" id="UP000192220"/>
    </source>
</evidence>
<dbReference type="STRING" id="52670.A0A2I4BJU7"/>
<dbReference type="PANTHER" id="PTHR38926">
    <property type="entry name" value="F-BOX DOMAIN CONTAINING PROTEIN, EXPRESSED"/>
    <property type="match status" value="1"/>
</dbReference>
<dbReference type="OrthoDB" id="16120at2759"/>
<dbReference type="InParanoid" id="A0A2I4BJU7"/>
<accession>A0A2I4BJU7</accession>
<organism evidence="2 3">
    <name type="scientific">Austrofundulus limnaeus</name>
    <name type="common">Annual killifish</name>
    <dbReference type="NCBI Taxonomy" id="52670"/>
    <lineage>
        <taxon>Eukaryota</taxon>
        <taxon>Metazoa</taxon>
        <taxon>Chordata</taxon>
        <taxon>Craniata</taxon>
        <taxon>Vertebrata</taxon>
        <taxon>Euteleostomi</taxon>
        <taxon>Actinopterygii</taxon>
        <taxon>Neopterygii</taxon>
        <taxon>Teleostei</taxon>
        <taxon>Neoteleostei</taxon>
        <taxon>Acanthomorphata</taxon>
        <taxon>Ovalentaria</taxon>
        <taxon>Atherinomorphae</taxon>
        <taxon>Cyprinodontiformes</taxon>
        <taxon>Rivulidae</taxon>
        <taxon>Austrofundulus</taxon>
    </lineage>
</organism>
<gene>
    <name evidence="3" type="primary">si:ch211-214j8.12</name>
</gene>
<dbReference type="SMART" id="SM00367">
    <property type="entry name" value="LRR_CC"/>
    <property type="match status" value="2"/>
</dbReference>
<protein>
    <submittedName>
        <fullName evidence="3">Uncharacterized protein si:ch211-214j8.12</fullName>
    </submittedName>
</protein>
<keyword evidence="2" id="KW-1185">Reference proteome</keyword>
<evidence type="ECO:0000313" key="3">
    <source>
        <dbReference type="RefSeq" id="XP_013868017.1"/>
    </source>
</evidence>
<dbReference type="Gene3D" id="3.80.10.10">
    <property type="entry name" value="Ribonuclease Inhibitor"/>
    <property type="match status" value="2"/>
</dbReference>
<feature type="compositionally biased region" description="Basic and acidic residues" evidence="1">
    <location>
        <begin position="305"/>
        <end position="327"/>
    </location>
</feature>
<dbReference type="PANTHER" id="PTHR38926:SF72">
    <property type="entry name" value="IM:7136021-RELATED"/>
    <property type="match status" value="1"/>
</dbReference>
<dbReference type="Proteomes" id="UP000192220">
    <property type="component" value="Unplaced"/>
</dbReference>
<dbReference type="InterPro" id="IPR006553">
    <property type="entry name" value="Leu-rich_rpt_Cys-con_subtyp"/>
</dbReference>
<name>A0A2I4BJU7_AUSLI</name>
<dbReference type="InterPro" id="IPR032675">
    <property type="entry name" value="LRR_dom_sf"/>
</dbReference>
<proteinExistence type="predicted"/>
<sequence length="633" mass="70349">MPLFRVLGDRSGAKAQPKRRGPKIRKGTGRCCMTEDDDCVPSLQHMCLVNLADNMKEVWVKDYADNYVDQYCFRYIMGPFNLLPGELVEELTLLLCRRKQLSRPALHLLLVPQLRHLSLEKCPGLVTPALCGHIAARCQGLCSLDLSGVQQLPAKVLCETVHSLPALRSLSLVGTRCDRSVIQTVVDCCRSLRHLNVSHCHLLSPASLLPLGGVCPSSSSPSQSSASSSPALRPPLPLGSLLALDIGFGEQEEDSTVVAAYLLLSLPCLESAALEGLAPACGLLEREEFLHTDKFADRERVPRMEEVRRERTRHRGGDSWERRRGCDAAESDEEEGVCATKDESEDDDEPPCSRAEVKQKSPSRSELVLQLRSVQGVTCVSLDCLSRLCPDMRSVSVNVDPYSNGRQRESLLAADLKPWVGLLRSLSFQYPGPLEDLLIPLQVAGSSLLSLSLEGVKTSAHSPLLEVIRACPRLRDFHISAEPPVPLQIEDEDDWDLPQLPQLHSFKLSFSYDHNQKKPFMFWMSLTKVLTCLLTGSPLLEKLSLISLPCPLNSVLQDVLLHVSSGSPAPPPLPLGRVQHLDLTRTDVQMVTVKNIMQRSRRLKCVDVSHCWQITQLQWLDCKRFRSVEVVWV</sequence>
<dbReference type="KEGG" id="alim:106520451"/>
<dbReference type="RefSeq" id="XP_013868017.1">
    <property type="nucleotide sequence ID" value="XM_014012563.1"/>
</dbReference>
<feature type="region of interest" description="Disordered" evidence="1">
    <location>
        <begin position="1"/>
        <end position="22"/>
    </location>
</feature>
<feature type="region of interest" description="Disordered" evidence="1">
    <location>
        <begin position="305"/>
        <end position="360"/>
    </location>
</feature>
<evidence type="ECO:0000256" key="1">
    <source>
        <dbReference type="SAM" id="MobiDB-lite"/>
    </source>
</evidence>
<dbReference type="SUPFAM" id="SSF52047">
    <property type="entry name" value="RNI-like"/>
    <property type="match status" value="1"/>
</dbReference>
<dbReference type="AlphaFoldDB" id="A0A2I4BJU7"/>
<reference evidence="3" key="1">
    <citation type="submission" date="2025-08" db="UniProtKB">
        <authorList>
            <consortium name="RefSeq"/>
        </authorList>
    </citation>
    <scope>IDENTIFICATION</scope>
    <source>
        <strain evidence="3">Quisiro</strain>
        <tissue evidence="3">Liver</tissue>
    </source>
</reference>